<accession>A0A067LJ14</accession>
<name>A0A067LJ14_JATCU</name>
<evidence type="ECO:0000256" key="1">
    <source>
        <dbReference type="SAM" id="MobiDB-lite"/>
    </source>
</evidence>
<organism evidence="2 3">
    <name type="scientific">Jatropha curcas</name>
    <name type="common">Barbados nut</name>
    <dbReference type="NCBI Taxonomy" id="180498"/>
    <lineage>
        <taxon>Eukaryota</taxon>
        <taxon>Viridiplantae</taxon>
        <taxon>Streptophyta</taxon>
        <taxon>Embryophyta</taxon>
        <taxon>Tracheophyta</taxon>
        <taxon>Spermatophyta</taxon>
        <taxon>Magnoliopsida</taxon>
        <taxon>eudicotyledons</taxon>
        <taxon>Gunneridae</taxon>
        <taxon>Pentapetalae</taxon>
        <taxon>rosids</taxon>
        <taxon>fabids</taxon>
        <taxon>Malpighiales</taxon>
        <taxon>Euphorbiaceae</taxon>
        <taxon>Crotonoideae</taxon>
        <taxon>Jatropheae</taxon>
        <taxon>Jatropha</taxon>
    </lineage>
</organism>
<evidence type="ECO:0000313" key="3">
    <source>
        <dbReference type="Proteomes" id="UP000027138"/>
    </source>
</evidence>
<dbReference type="Proteomes" id="UP000027138">
    <property type="component" value="Unassembled WGS sequence"/>
</dbReference>
<protein>
    <submittedName>
        <fullName evidence="2">Uncharacterized protein</fullName>
    </submittedName>
</protein>
<evidence type="ECO:0000313" key="2">
    <source>
        <dbReference type="EMBL" id="KDP44635.1"/>
    </source>
</evidence>
<gene>
    <name evidence="2" type="ORF">JCGZ_22054</name>
</gene>
<feature type="region of interest" description="Disordered" evidence="1">
    <location>
        <begin position="1"/>
        <end position="26"/>
    </location>
</feature>
<keyword evidence="3" id="KW-1185">Reference proteome</keyword>
<dbReference type="EMBL" id="KK914247">
    <property type="protein sequence ID" value="KDP44635.1"/>
    <property type="molecule type" value="Genomic_DNA"/>
</dbReference>
<proteinExistence type="predicted"/>
<reference evidence="2 3" key="1">
    <citation type="journal article" date="2014" name="PLoS ONE">
        <title>Global Analysis of Gene Expression Profiles in Physic Nut (Jatropha curcas L.) Seedlings Exposed to Salt Stress.</title>
        <authorList>
            <person name="Zhang L."/>
            <person name="Zhang C."/>
            <person name="Wu P."/>
            <person name="Chen Y."/>
            <person name="Li M."/>
            <person name="Jiang H."/>
            <person name="Wu G."/>
        </authorList>
    </citation>
    <scope>NUCLEOTIDE SEQUENCE [LARGE SCALE GENOMIC DNA]</scope>
    <source>
        <strain evidence="3">cv. GZQX0401</strain>
        <tissue evidence="2">Young leaves</tissue>
    </source>
</reference>
<sequence>MEVAIDSFGDAGHGSNLPSLRSDFQRRGSSSLAPTALLFDFRANLVNLVDFRCRGWSRSTPLLHTNLSPPPICNFA</sequence>
<dbReference type="AlphaFoldDB" id="A0A067LJ14"/>